<evidence type="ECO:0000256" key="5">
    <source>
        <dbReference type="SAM" id="MobiDB-lite"/>
    </source>
</evidence>
<evidence type="ECO:0000256" key="4">
    <source>
        <dbReference type="RuleBase" id="RU361235"/>
    </source>
</evidence>
<feature type="signal peptide" evidence="4">
    <location>
        <begin position="1"/>
        <end position="23"/>
    </location>
</feature>
<keyword evidence="3 4" id="KW-0378">Hydrolase</keyword>
<evidence type="ECO:0000313" key="7">
    <source>
        <dbReference type="EMBL" id="KAK5080034.1"/>
    </source>
</evidence>
<dbReference type="InterPro" id="IPR019826">
    <property type="entry name" value="Carboxylesterase_B_AS"/>
</dbReference>
<dbReference type="Proteomes" id="UP001345013">
    <property type="component" value="Unassembled WGS sequence"/>
</dbReference>
<feature type="chain" id="PRO_5044968417" description="Carboxylic ester hydrolase" evidence="4">
    <location>
        <begin position="24"/>
        <end position="379"/>
    </location>
</feature>
<dbReference type="InterPro" id="IPR029058">
    <property type="entry name" value="AB_hydrolase_fold"/>
</dbReference>
<organism evidence="7 8">
    <name type="scientific">Lithohypha guttulata</name>
    <dbReference type="NCBI Taxonomy" id="1690604"/>
    <lineage>
        <taxon>Eukaryota</taxon>
        <taxon>Fungi</taxon>
        <taxon>Dikarya</taxon>
        <taxon>Ascomycota</taxon>
        <taxon>Pezizomycotina</taxon>
        <taxon>Eurotiomycetes</taxon>
        <taxon>Chaetothyriomycetidae</taxon>
        <taxon>Chaetothyriales</taxon>
        <taxon>Trichomeriaceae</taxon>
        <taxon>Lithohypha</taxon>
    </lineage>
</organism>
<dbReference type="PROSITE" id="PS50256">
    <property type="entry name" value="PIR_REPEAT_2"/>
    <property type="match status" value="1"/>
</dbReference>
<dbReference type="InterPro" id="IPR002018">
    <property type="entry name" value="CarbesteraseB"/>
</dbReference>
<gene>
    <name evidence="7" type="ORF">LTR24_008741</name>
</gene>
<name>A0ABR0JZ48_9EURO</name>
<protein>
    <recommendedName>
        <fullName evidence="4">Carboxylic ester hydrolase</fullName>
        <ecNumber evidence="4">3.1.1.-</ecNumber>
    </recommendedName>
</protein>
<evidence type="ECO:0000256" key="3">
    <source>
        <dbReference type="ARBA" id="ARBA00022801"/>
    </source>
</evidence>
<sequence>MNTALRLLLVVSYARISTLLAQAAPTTSFVAPATQISDGQPQAPTAGAPVSQISAGQPQASTATPVSQLSDGQPQASTAALAPQMSDGQPQAAPTEETSPSVTIPNGTFVGLYNSTYDQDFFLGIPYAQPPLNGLRFNLPASLNTSFSEPQDAKAYSPECVGYGVDQMGYDISEDCLTMNVVRPAGYENASLPVMVWIHGGGYRMGGAADRRYNLTFLVQQSVALGKPIIAASFQYRLTAWGFLAGSTVQQAGLANLGLKDQRLVLQWIQENIQAFRGDPSKVTIWGESAGGSAVGYQAQAYGGRDDGLFRAIIAESIWENRYSSNMTQQNIWYNMVLANTGCNTSSDTLACLRGFIFRHVEQSFQHDTDNLLWPCGGW</sequence>
<proteinExistence type="inferred from homology"/>
<comment type="similarity">
    <text evidence="1 4">Belongs to the type-B carboxylesterase/lipase family.</text>
</comment>
<dbReference type="PROSITE" id="PS00122">
    <property type="entry name" value="CARBOXYLESTERASE_B_1"/>
    <property type="match status" value="1"/>
</dbReference>
<dbReference type="PANTHER" id="PTHR11559">
    <property type="entry name" value="CARBOXYLESTERASE"/>
    <property type="match status" value="1"/>
</dbReference>
<reference evidence="7 8" key="1">
    <citation type="submission" date="2023-08" db="EMBL/GenBank/DDBJ databases">
        <title>Black Yeasts Isolated from many extreme environments.</title>
        <authorList>
            <person name="Coleine C."/>
            <person name="Stajich J.E."/>
            <person name="Selbmann L."/>
        </authorList>
    </citation>
    <scope>NUCLEOTIDE SEQUENCE [LARGE SCALE GENOMIC DNA]</scope>
    <source>
        <strain evidence="7 8">CCFEE 5885</strain>
    </source>
</reference>
<dbReference type="Pfam" id="PF00399">
    <property type="entry name" value="PIR"/>
    <property type="match status" value="2"/>
</dbReference>
<evidence type="ECO:0000256" key="2">
    <source>
        <dbReference type="ARBA" id="ARBA00022729"/>
    </source>
</evidence>
<dbReference type="Gene3D" id="3.40.50.1820">
    <property type="entry name" value="alpha/beta hydrolase"/>
    <property type="match status" value="1"/>
</dbReference>
<accession>A0ABR0JZ48</accession>
<dbReference type="EMBL" id="JAVRRG010000160">
    <property type="protein sequence ID" value="KAK5080034.1"/>
    <property type="molecule type" value="Genomic_DNA"/>
</dbReference>
<comment type="caution">
    <text evidence="7">The sequence shown here is derived from an EMBL/GenBank/DDBJ whole genome shotgun (WGS) entry which is preliminary data.</text>
</comment>
<evidence type="ECO:0000259" key="6">
    <source>
        <dbReference type="Pfam" id="PF00135"/>
    </source>
</evidence>
<feature type="compositionally biased region" description="Polar residues" evidence="5">
    <location>
        <begin position="51"/>
        <end position="78"/>
    </location>
</feature>
<feature type="domain" description="Carboxylesterase type B" evidence="6">
    <location>
        <begin position="99"/>
        <end position="355"/>
    </location>
</feature>
<evidence type="ECO:0000313" key="8">
    <source>
        <dbReference type="Proteomes" id="UP001345013"/>
    </source>
</evidence>
<dbReference type="InterPro" id="IPR000420">
    <property type="entry name" value="Yeast_PIR_rpt"/>
</dbReference>
<keyword evidence="8" id="KW-1185">Reference proteome</keyword>
<dbReference type="EC" id="3.1.1.-" evidence="4"/>
<evidence type="ECO:0000256" key="1">
    <source>
        <dbReference type="ARBA" id="ARBA00005964"/>
    </source>
</evidence>
<dbReference type="InterPro" id="IPR050309">
    <property type="entry name" value="Type-B_Carboxylest/Lipase"/>
</dbReference>
<dbReference type="Pfam" id="PF00135">
    <property type="entry name" value="COesterase"/>
    <property type="match status" value="1"/>
</dbReference>
<feature type="region of interest" description="Disordered" evidence="5">
    <location>
        <begin position="35"/>
        <end position="104"/>
    </location>
</feature>
<keyword evidence="2 4" id="KW-0732">Signal</keyword>
<dbReference type="SUPFAM" id="SSF53474">
    <property type="entry name" value="alpha/beta-Hydrolases"/>
    <property type="match status" value="1"/>
</dbReference>